<dbReference type="Pfam" id="PF00249">
    <property type="entry name" value="Myb_DNA-binding"/>
    <property type="match status" value="1"/>
</dbReference>
<keyword evidence="5" id="KW-0010">Activator</keyword>
<feature type="compositionally biased region" description="Acidic residues" evidence="9">
    <location>
        <begin position="658"/>
        <end position="675"/>
    </location>
</feature>
<evidence type="ECO:0000256" key="5">
    <source>
        <dbReference type="ARBA" id="ARBA00023159"/>
    </source>
</evidence>
<dbReference type="PANTHER" id="PTHR43874:SF19">
    <property type="entry name" value="RESPONSE REGULATOR 23-RELATED"/>
    <property type="match status" value="1"/>
</dbReference>
<evidence type="ECO:0000256" key="8">
    <source>
        <dbReference type="PROSITE-ProRule" id="PRU00169"/>
    </source>
</evidence>
<feature type="compositionally biased region" description="Low complexity" evidence="9">
    <location>
        <begin position="617"/>
        <end position="639"/>
    </location>
</feature>
<dbReference type="PROSITE" id="PS50110">
    <property type="entry name" value="RESPONSE_REGULATORY"/>
    <property type="match status" value="1"/>
</dbReference>
<protein>
    <submittedName>
        <fullName evidence="12">Response regulator 21</fullName>
    </submittedName>
</protein>
<proteinExistence type="predicted"/>
<dbReference type="Proteomes" id="UP001165190">
    <property type="component" value="Unassembled WGS sequence"/>
</dbReference>
<dbReference type="AlphaFoldDB" id="A0A9W7J343"/>
<evidence type="ECO:0000259" key="10">
    <source>
        <dbReference type="PROSITE" id="PS50110"/>
    </source>
</evidence>
<keyword evidence="6" id="KW-0804">Transcription</keyword>
<evidence type="ECO:0000313" key="13">
    <source>
        <dbReference type="Proteomes" id="UP001165190"/>
    </source>
</evidence>
<evidence type="ECO:0000256" key="1">
    <source>
        <dbReference type="ARBA" id="ARBA00004123"/>
    </source>
</evidence>
<dbReference type="InterPro" id="IPR006447">
    <property type="entry name" value="Myb_dom_plants"/>
</dbReference>
<evidence type="ECO:0000256" key="3">
    <source>
        <dbReference type="ARBA" id="ARBA00023012"/>
    </source>
</evidence>
<dbReference type="PANTHER" id="PTHR43874">
    <property type="entry name" value="TWO-COMPONENT RESPONSE REGULATOR"/>
    <property type="match status" value="1"/>
</dbReference>
<dbReference type="Pfam" id="PF00072">
    <property type="entry name" value="Response_reg"/>
    <property type="match status" value="1"/>
</dbReference>
<feature type="region of interest" description="Disordered" evidence="9">
    <location>
        <begin position="154"/>
        <end position="218"/>
    </location>
</feature>
<comment type="subcellular location">
    <subcellularLocation>
        <location evidence="1">Nucleus</location>
    </subcellularLocation>
</comment>
<dbReference type="InterPro" id="IPR011006">
    <property type="entry name" value="CheY-like_superfamily"/>
</dbReference>
<dbReference type="InterPro" id="IPR001005">
    <property type="entry name" value="SANT/Myb"/>
</dbReference>
<feature type="modified residue" description="4-aspartylphosphate" evidence="8">
    <location>
        <position position="79"/>
    </location>
</feature>
<evidence type="ECO:0000259" key="11">
    <source>
        <dbReference type="PROSITE" id="PS51294"/>
    </source>
</evidence>
<keyword evidence="7" id="KW-0539">Nucleus</keyword>
<dbReference type="InterPro" id="IPR009057">
    <property type="entry name" value="Homeodomain-like_sf"/>
</dbReference>
<dbReference type="GO" id="GO:0003677">
    <property type="term" value="F:DNA binding"/>
    <property type="evidence" value="ECO:0007669"/>
    <property type="project" value="InterPro"/>
</dbReference>
<feature type="region of interest" description="Disordered" evidence="9">
    <location>
        <begin position="617"/>
        <end position="687"/>
    </location>
</feature>
<keyword evidence="3" id="KW-0902">Two-component regulatory system</keyword>
<dbReference type="OrthoDB" id="21225at2759"/>
<keyword evidence="13" id="KW-1185">Reference proteome</keyword>
<evidence type="ECO:0000256" key="2">
    <source>
        <dbReference type="ARBA" id="ARBA00022553"/>
    </source>
</evidence>
<evidence type="ECO:0000256" key="9">
    <source>
        <dbReference type="SAM" id="MobiDB-lite"/>
    </source>
</evidence>
<dbReference type="SUPFAM" id="SSF46689">
    <property type="entry name" value="Homeodomain-like"/>
    <property type="match status" value="1"/>
</dbReference>
<keyword evidence="2 8" id="KW-0597">Phosphoprotein</keyword>
<evidence type="ECO:0000256" key="6">
    <source>
        <dbReference type="ARBA" id="ARBA00023163"/>
    </source>
</evidence>
<sequence>MGSAERPNRREFSNPRNLAVNSPLLKITILVVDDDSTSLAIISAMLRGFRYEVTSVKNPMAALSVLRANPSNIDLVVTDLHMPEMNGIELQRQIKREFTVPVIIMSSDDSEGVMLESLAGGAVFFIVKPVHPDGLKNVWQYAVTGKKGKSVVIEETDGDSSSSSAGKLSVGNPRRLPSPVTDERDDGKRRSKRKSPGKDKDGKDEDNNPKPKKARKAKVVWTNTLHNQFLDALRHIGLEKAVPKKILEHMNVHGLTRENVASHLQKYRIFLKRIAERGCFSSKAMFDRFLKSTFAAGHPLLMKTAQEYTRMQELQRLRGLPVYTGYGGSYSPHNSTRYGALGYGNHGVSSSNTVQSYGYGQSRLLSHQGNKPLLPGSLMNPPYLGGRLPLNGGFSSGNMMNGADSLQSYPQQVQPRPGFYDAGSSSQFRFGSPGLHSSSSTLGNNGIFGSLNPGYAGTSSYGVFNENVNVPTMENQTFDYLAPGGVPPGFPASNQQANTSMLPDLDYNSDELLNNGFDLGDEAYLNELSDLILGSNKYQLSKQQPGAGTGAGAGADGVVNNPEFSFGSLFPEIYPSLDELLNSDIDESLEDNAPWNEQDVSQVQSALEELINPNTAAAADANPSNNSENTNQQQSSGEEQLIDPDLLGNLFQVNDDAPAAEDDSSNDQDSDEEEFLASLFNFSHPFE</sequence>
<organism evidence="12 13">
    <name type="scientific">Hibiscus trionum</name>
    <name type="common">Flower of an hour</name>
    <dbReference type="NCBI Taxonomy" id="183268"/>
    <lineage>
        <taxon>Eukaryota</taxon>
        <taxon>Viridiplantae</taxon>
        <taxon>Streptophyta</taxon>
        <taxon>Embryophyta</taxon>
        <taxon>Tracheophyta</taxon>
        <taxon>Spermatophyta</taxon>
        <taxon>Magnoliopsida</taxon>
        <taxon>eudicotyledons</taxon>
        <taxon>Gunneridae</taxon>
        <taxon>Pentapetalae</taxon>
        <taxon>rosids</taxon>
        <taxon>malvids</taxon>
        <taxon>Malvales</taxon>
        <taxon>Malvaceae</taxon>
        <taxon>Malvoideae</taxon>
        <taxon>Hibiscus</taxon>
    </lineage>
</organism>
<dbReference type="Gene3D" id="3.40.50.2300">
    <property type="match status" value="1"/>
</dbReference>
<dbReference type="GO" id="GO:0005634">
    <property type="term" value="C:nucleus"/>
    <property type="evidence" value="ECO:0007669"/>
    <property type="project" value="UniProtKB-SubCell"/>
</dbReference>
<dbReference type="InterPro" id="IPR045279">
    <property type="entry name" value="ARR-like"/>
</dbReference>
<dbReference type="NCBIfam" id="TIGR01557">
    <property type="entry name" value="myb_SHAQKYF"/>
    <property type="match status" value="1"/>
</dbReference>
<feature type="domain" description="HTH myb-type" evidence="11">
    <location>
        <begin position="213"/>
        <end position="272"/>
    </location>
</feature>
<dbReference type="SMART" id="SM00448">
    <property type="entry name" value="REC"/>
    <property type="match status" value="1"/>
</dbReference>
<dbReference type="EMBL" id="BSYR01000045">
    <property type="protein sequence ID" value="GMJ06555.1"/>
    <property type="molecule type" value="Genomic_DNA"/>
</dbReference>
<dbReference type="InterPro" id="IPR017930">
    <property type="entry name" value="Myb_dom"/>
</dbReference>
<dbReference type="FunFam" id="1.10.10.60:FF:000007">
    <property type="entry name" value="Two-component response regulator"/>
    <property type="match status" value="1"/>
</dbReference>
<dbReference type="PROSITE" id="PS51294">
    <property type="entry name" value="HTH_MYB"/>
    <property type="match status" value="1"/>
</dbReference>
<dbReference type="InterPro" id="IPR001789">
    <property type="entry name" value="Sig_transdc_resp-reg_receiver"/>
</dbReference>
<keyword evidence="4" id="KW-0805">Transcription regulation</keyword>
<dbReference type="CDD" id="cd17584">
    <property type="entry name" value="REC_typeB_ARR-like"/>
    <property type="match status" value="1"/>
</dbReference>
<feature type="compositionally biased region" description="Basic and acidic residues" evidence="9">
    <location>
        <begin position="196"/>
        <end position="209"/>
    </location>
</feature>
<name>A0A9W7J343_HIBTR</name>
<evidence type="ECO:0000256" key="7">
    <source>
        <dbReference type="ARBA" id="ARBA00023242"/>
    </source>
</evidence>
<dbReference type="Gene3D" id="1.10.10.60">
    <property type="entry name" value="Homeodomain-like"/>
    <property type="match status" value="1"/>
</dbReference>
<comment type="caution">
    <text evidence="12">The sequence shown here is derived from an EMBL/GenBank/DDBJ whole genome shotgun (WGS) entry which is preliminary data.</text>
</comment>
<evidence type="ECO:0000313" key="12">
    <source>
        <dbReference type="EMBL" id="GMJ06555.1"/>
    </source>
</evidence>
<dbReference type="GO" id="GO:0009736">
    <property type="term" value="P:cytokinin-activated signaling pathway"/>
    <property type="evidence" value="ECO:0007669"/>
    <property type="project" value="InterPro"/>
</dbReference>
<evidence type="ECO:0000256" key="4">
    <source>
        <dbReference type="ARBA" id="ARBA00023015"/>
    </source>
</evidence>
<dbReference type="GO" id="GO:0000160">
    <property type="term" value="P:phosphorelay signal transduction system"/>
    <property type="evidence" value="ECO:0007669"/>
    <property type="project" value="UniProtKB-KW"/>
</dbReference>
<reference evidence="12" key="1">
    <citation type="submission" date="2023-05" db="EMBL/GenBank/DDBJ databases">
        <title>Genome and transcriptome analyses reveal genes involved in the formation of fine ridges on petal epidermal cells in Hibiscus trionum.</title>
        <authorList>
            <person name="Koshimizu S."/>
            <person name="Masuda S."/>
            <person name="Ishii T."/>
            <person name="Shirasu K."/>
            <person name="Hoshino A."/>
            <person name="Arita M."/>
        </authorList>
    </citation>
    <scope>NUCLEOTIDE SEQUENCE</scope>
    <source>
        <strain evidence="12">Hamamatsu line</strain>
    </source>
</reference>
<feature type="domain" description="Response regulatory" evidence="10">
    <location>
        <begin position="28"/>
        <end position="143"/>
    </location>
</feature>
<gene>
    <name evidence="12" type="ORF">HRI_004324700</name>
</gene>
<accession>A0A9W7J343</accession>
<dbReference type="SUPFAM" id="SSF52172">
    <property type="entry name" value="CheY-like"/>
    <property type="match status" value="1"/>
</dbReference>